<dbReference type="Pfam" id="PF00916">
    <property type="entry name" value="Sulfate_transp"/>
    <property type="match status" value="1"/>
</dbReference>
<evidence type="ECO:0000256" key="2">
    <source>
        <dbReference type="ARBA" id="ARBA00022692"/>
    </source>
</evidence>
<comment type="subcellular location">
    <subcellularLocation>
        <location evidence="1">Membrane</location>
        <topology evidence="1">Multi-pass membrane protein</topology>
    </subcellularLocation>
</comment>
<evidence type="ECO:0000313" key="7">
    <source>
        <dbReference type="EMBL" id="XBS19305.1"/>
    </source>
</evidence>
<evidence type="ECO:0000256" key="4">
    <source>
        <dbReference type="ARBA" id="ARBA00023136"/>
    </source>
</evidence>
<feature type="transmembrane region" description="Helical" evidence="5">
    <location>
        <begin position="73"/>
        <end position="91"/>
    </location>
</feature>
<feature type="transmembrane region" description="Helical" evidence="5">
    <location>
        <begin position="184"/>
        <end position="201"/>
    </location>
</feature>
<dbReference type="InterPro" id="IPR011547">
    <property type="entry name" value="SLC26A/SulP_dom"/>
</dbReference>
<feature type="transmembrane region" description="Helical" evidence="5">
    <location>
        <begin position="314"/>
        <end position="334"/>
    </location>
</feature>
<gene>
    <name evidence="7" type="ORF">Q9L42_013110</name>
</gene>
<sequence length="550" mass="59240">MNHYSHASASLPKTGLEGLKENWRSDLLSGFLVFLMALPLCLGIAVASGFPPAAGIISAVIGGILVSRFNGSYVTINGPAAGLIVVVFAAVQTLGEGDAMAGYRYTLAAIVVASVLQILLGVFRAGQLSAFFPAAVVHGMLAAIGIIIIAKQSHVMLGVTPEPGGILSTLAQIPHSLMNPTPEIAFIGLSGLLVLGLWPRLKSARWKMIPAPMVVLLVGMLLGQFFGLQHEHIHLSLSPIGEHEHLIAPRFLVDIPDDFLASFYFPDFSKWATPEFWGAVISLCLVGTLESMLSASAVDRLDPYKRTTDLNKDLTAIGVGNVIAGMIGGLPMIAEIVRSSANVDNGARTGWANFFHGLILLLFVVLFPHLIHNIPLASLAVLLVYTGYRLAAPQSFRNVLDIGLEQFALFVITIIGVLATDLLIGVAIGIAVKLGIHLARGVWPENMFKIHFSIRRPDDNTIVVKLIGSAMFSNFLPLKKALAELENGKTIVFNFSDGYLIDHTVMDFIHDFSAQYQAQGGRCLQIGRALETFSDHRLAARLMTADDREL</sequence>
<keyword evidence="4 5" id="KW-0472">Membrane</keyword>
<feature type="transmembrane region" description="Helical" evidence="5">
    <location>
        <begin position="354"/>
        <end position="386"/>
    </location>
</feature>
<proteinExistence type="predicted"/>
<feature type="transmembrane region" description="Helical" evidence="5">
    <location>
        <begin position="130"/>
        <end position="150"/>
    </location>
</feature>
<dbReference type="RefSeq" id="WP_349431212.1">
    <property type="nucleotide sequence ID" value="NZ_CP157743.1"/>
</dbReference>
<dbReference type="GO" id="GO:0016020">
    <property type="term" value="C:membrane"/>
    <property type="evidence" value="ECO:0007669"/>
    <property type="project" value="UniProtKB-SubCell"/>
</dbReference>
<evidence type="ECO:0000256" key="5">
    <source>
        <dbReference type="SAM" id="Phobius"/>
    </source>
</evidence>
<evidence type="ECO:0000256" key="1">
    <source>
        <dbReference type="ARBA" id="ARBA00004141"/>
    </source>
</evidence>
<name>A0AAU7NQP0_9GAMM</name>
<dbReference type="InterPro" id="IPR036513">
    <property type="entry name" value="STAS_dom_sf"/>
</dbReference>
<keyword evidence="3 5" id="KW-1133">Transmembrane helix</keyword>
<dbReference type="AlphaFoldDB" id="A0AAU7NQP0"/>
<feature type="transmembrane region" description="Helical" evidence="5">
    <location>
        <begin position="31"/>
        <end position="61"/>
    </location>
</feature>
<evidence type="ECO:0000313" key="8">
    <source>
        <dbReference type="Proteomes" id="UP001225378"/>
    </source>
</evidence>
<organism evidence="7 8">
    <name type="scientific">Methylomarinum roseum</name>
    <dbReference type="NCBI Taxonomy" id="3067653"/>
    <lineage>
        <taxon>Bacteria</taxon>
        <taxon>Pseudomonadati</taxon>
        <taxon>Pseudomonadota</taxon>
        <taxon>Gammaproteobacteria</taxon>
        <taxon>Methylococcales</taxon>
        <taxon>Methylococcaceae</taxon>
        <taxon>Methylomarinum</taxon>
    </lineage>
</organism>
<dbReference type="Proteomes" id="UP001225378">
    <property type="component" value="Chromosome"/>
</dbReference>
<dbReference type="PANTHER" id="PTHR11814">
    <property type="entry name" value="SULFATE TRANSPORTER"/>
    <property type="match status" value="1"/>
</dbReference>
<reference evidence="7 8" key="1">
    <citation type="journal article" date="2024" name="Microbiology">
        <title>Methylomarinum rosea sp. nov., a novel halophilic methanotrophic bacterium from the hypersaline Lake Elton.</title>
        <authorList>
            <person name="Suleimanov R.Z."/>
            <person name="Oshkin I.Y."/>
            <person name="Danilova O.V."/>
            <person name="Suzina N.E."/>
            <person name="Dedysh S.N."/>
        </authorList>
    </citation>
    <scope>NUCLEOTIDE SEQUENCE [LARGE SCALE GENOMIC DNA]</scope>
    <source>
        <strain evidence="7 8">Ch1-1</strain>
    </source>
</reference>
<feature type="domain" description="SLC26A/SulP transporter" evidence="6">
    <location>
        <begin position="24"/>
        <end position="411"/>
    </location>
</feature>
<dbReference type="EMBL" id="CP157743">
    <property type="protein sequence ID" value="XBS19305.1"/>
    <property type="molecule type" value="Genomic_DNA"/>
</dbReference>
<feature type="transmembrane region" description="Helical" evidence="5">
    <location>
        <begin position="276"/>
        <end position="293"/>
    </location>
</feature>
<dbReference type="SUPFAM" id="SSF52091">
    <property type="entry name" value="SpoIIaa-like"/>
    <property type="match status" value="1"/>
</dbReference>
<dbReference type="InterPro" id="IPR001902">
    <property type="entry name" value="SLC26A/SulP_fam"/>
</dbReference>
<evidence type="ECO:0000256" key="3">
    <source>
        <dbReference type="ARBA" id="ARBA00022989"/>
    </source>
</evidence>
<feature type="transmembrane region" description="Helical" evidence="5">
    <location>
        <begin position="103"/>
        <end position="123"/>
    </location>
</feature>
<keyword evidence="8" id="KW-1185">Reference proteome</keyword>
<dbReference type="GO" id="GO:0055085">
    <property type="term" value="P:transmembrane transport"/>
    <property type="evidence" value="ECO:0007669"/>
    <property type="project" value="InterPro"/>
</dbReference>
<feature type="transmembrane region" description="Helical" evidence="5">
    <location>
        <begin position="208"/>
        <end position="228"/>
    </location>
</feature>
<evidence type="ECO:0000259" key="6">
    <source>
        <dbReference type="Pfam" id="PF00916"/>
    </source>
</evidence>
<feature type="transmembrane region" description="Helical" evidence="5">
    <location>
        <begin position="407"/>
        <end position="432"/>
    </location>
</feature>
<keyword evidence="2 5" id="KW-0812">Transmembrane</keyword>
<dbReference type="KEGG" id="mech:Q9L42_013110"/>
<accession>A0AAU7NQP0</accession>
<protein>
    <submittedName>
        <fullName evidence="7">SulP family inorganic anion transporter</fullName>
    </submittedName>
</protein>